<keyword evidence="3" id="KW-1185">Reference proteome</keyword>
<feature type="region of interest" description="Disordered" evidence="1">
    <location>
        <begin position="70"/>
        <end position="122"/>
    </location>
</feature>
<sequence>MSDHTVNQFVASRLGLFGFTGGPGRGVTIKPRAVVHVVATKQSSLLTISEPFQEIVVDTQPMQVVEDLTNRLDDESEAYVEIEASDDEEEEDQIIMGTSEDEDQEEDEEEEEEADDDEDRNT</sequence>
<accession>A0A067LEP6</accession>
<protein>
    <submittedName>
        <fullName evidence="2">Uncharacterized protein</fullName>
    </submittedName>
</protein>
<reference evidence="2 3" key="1">
    <citation type="journal article" date="2014" name="PLoS ONE">
        <title>Global Analysis of Gene Expression Profiles in Physic Nut (Jatropha curcas L.) Seedlings Exposed to Salt Stress.</title>
        <authorList>
            <person name="Zhang L."/>
            <person name="Zhang C."/>
            <person name="Wu P."/>
            <person name="Chen Y."/>
            <person name="Li M."/>
            <person name="Jiang H."/>
            <person name="Wu G."/>
        </authorList>
    </citation>
    <scope>NUCLEOTIDE SEQUENCE [LARGE SCALE GENOMIC DNA]</scope>
    <source>
        <strain evidence="3">cv. GZQX0401</strain>
        <tissue evidence="2">Young leaves</tissue>
    </source>
</reference>
<proteinExistence type="predicted"/>
<feature type="compositionally biased region" description="Acidic residues" evidence="1">
    <location>
        <begin position="74"/>
        <end position="122"/>
    </location>
</feature>
<evidence type="ECO:0000313" key="2">
    <source>
        <dbReference type="EMBL" id="KDP42985.1"/>
    </source>
</evidence>
<dbReference type="Proteomes" id="UP000027138">
    <property type="component" value="Unassembled WGS sequence"/>
</dbReference>
<name>A0A067LEP6_JATCU</name>
<evidence type="ECO:0000313" key="3">
    <source>
        <dbReference type="Proteomes" id="UP000027138"/>
    </source>
</evidence>
<dbReference type="AlphaFoldDB" id="A0A067LEP6"/>
<gene>
    <name evidence="2" type="ORF">JCGZ_00534</name>
</gene>
<organism evidence="2 3">
    <name type="scientific">Jatropha curcas</name>
    <name type="common">Barbados nut</name>
    <dbReference type="NCBI Taxonomy" id="180498"/>
    <lineage>
        <taxon>Eukaryota</taxon>
        <taxon>Viridiplantae</taxon>
        <taxon>Streptophyta</taxon>
        <taxon>Embryophyta</taxon>
        <taxon>Tracheophyta</taxon>
        <taxon>Spermatophyta</taxon>
        <taxon>Magnoliopsida</taxon>
        <taxon>eudicotyledons</taxon>
        <taxon>Gunneridae</taxon>
        <taxon>Pentapetalae</taxon>
        <taxon>rosids</taxon>
        <taxon>fabids</taxon>
        <taxon>Malpighiales</taxon>
        <taxon>Euphorbiaceae</taxon>
        <taxon>Crotonoideae</taxon>
        <taxon>Jatropheae</taxon>
        <taxon>Jatropha</taxon>
    </lineage>
</organism>
<dbReference type="EMBL" id="KK914284">
    <property type="protein sequence ID" value="KDP42985.1"/>
    <property type="molecule type" value="Genomic_DNA"/>
</dbReference>
<evidence type="ECO:0000256" key="1">
    <source>
        <dbReference type="SAM" id="MobiDB-lite"/>
    </source>
</evidence>